<name>A0AAU8U692_9LACT</name>
<keyword evidence="1" id="KW-0732">Signal</keyword>
<feature type="chain" id="PRO_5043851823" evidence="1">
    <location>
        <begin position="29"/>
        <end position="71"/>
    </location>
</feature>
<protein>
    <submittedName>
        <fullName evidence="2">Uncharacterized protein</fullName>
    </submittedName>
</protein>
<evidence type="ECO:0000256" key="1">
    <source>
        <dbReference type="SAM" id="SignalP"/>
    </source>
</evidence>
<organism evidence="2 3">
    <name type="scientific">Aerococcus viridans</name>
    <dbReference type="NCBI Taxonomy" id="1377"/>
    <lineage>
        <taxon>Bacteria</taxon>
        <taxon>Bacillati</taxon>
        <taxon>Bacillota</taxon>
        <taxon>Bacilli</taxon>
        <taxon>Lactobacillales</taxon>
        <taxon>Aerococcaceae</taxon>
        <taxon>Aerococcus</taxon>
    </lineage>
</organism>
<evidence type="ECO:0000313" key="3">
    <source>
        <dbReference type="Proteomes" id="UP000066986"/>
    </source>
</evidence>
<gene>
    <name evidence="2" type="ORF">AWM76_04930</name>
</gene>
<evidence type="ECO:0000313" key="2">
    <source>
        <dbReference type="EMBL" id="AMC00933.1"/>
    </source>
</evidence>
<reference evidence="2 3" key="1">
    <citation type="journal article" date="2016" name="Genome Announc.">
        <title>Complete Genome Sequences of Aerococcus christensenii CCUG 28831T, Aerococcus sanguinicola CCUG 43001T, Aerococcus urinae CCUG 36881T, Aerococcus urinaeequi CCUG 28094T, Aerococcus urinaehominis CCUG 42038 BT, and Aerococcus viridans CCUG 4311T.</title>
        <authorList>
            <person name="Carkaci D."/>
            <person name="Dargis R."/>
            <person name="Nielsen X.C."/>
            <person name="Skovgaard O."/>
            <person name="Fuursted K."/>
            <person name="Christensen J.J."/>
        </authorList>
    </citation>
    <scope>NUCLEOTIDE SEQUENCE [LARGE SCALE GENOMIC DNA]</scope>
    <source>
        <strain evidence="2 3">CCUG4311</strain>
    </source>
</reference>
<feature type="signal peptide" evidence="1">
    <location>
        <begin position="1"/>
        <end position="28"/>
    </location>
</feature>
<proteinExistence type="predicted"/>
<sequence length="71" mass="7679">MRKNIMMTTGAVLAATGALFLNPLTASAHCETMDGPVIGDAQKRSRRKTLATSRNGYCLNGKKTLRVSLLR</sequence>
<dbReference type="EMBL" id="CP014164">
    <property type="protein sequence ID" value="AMC00933.1"/>
    <property type="molecule type" value="Genomic_DNA"/>
</dbReference>
<dbReference type="Proteomes" id="UP000066986">
    <property type="component" value="Chromosome"/>
</dbReference>
<dbReference type="KEGG" id="avs:AWM76_04930"/>
<accession>A0AAU8U692</accession>
<reference evidence="3" key="2">
    <citation type="submission" date="2016-01" db="EMBL/GenBank/DDBJ databases">
        <title>Six Aerococcus type strain genome sequencing and assembly using PacBio and Illumina Hiseq.</title>
        <authorList>
            <person name="Carkaci D."/>
            <person name="Dargis R."/>
            <person name="Nielsen X.C."/>
            <person name="Skovgaard O."/>
            <person name="Fuursted K."/>
            <person name="Christensen J.J."/>
        </authorList>
    </citation>
    <scope>NUCLEOTIDE SEQUENCE [LARGE SCALE GENOMIC DNA]</scope>
    <source>
        <strain evidence="3">CCUG4311</strain>
    </source>
</reference>
<dbReference type="AlphaFoldDB" id="A0AAU8U692"/>